<dbReference type="Pfam" id="PF01381">
    <property type="entry name" value="HTH_3"/>
    <property type="match status" value="1"/>
</dbReference>
<organism evidence="2 3">
    <name type="scientific">Entomomonas asaccharolytica</name>
    <dbReference type="NCBI Taxonomy" id="2785331"/>
    <lineage>
        <taxon>Bacteria</taxon>
        <taxon>Pseudomonadati</taxon>
        <taxon>Pseudomonadota</taxon>
        <taxon>Gammaproteobacteria</taxon>
        <taxon>Pseudomonadales</taxon>
        <taxon>Pseudomonadaceae</taxon>
        <taxon>Entomomonas</taxon>
    </lineage>
</organism>
<evidence type="ECO:0000313" key="2">
    <source>
        <dbReference type="EMBL" id="QQP85047.1"/>
    </source>
</evidence>
<dbReference type="RefSeq" id="WP_201091165.1">
    <property type="nucleotide sequence ID" value="NZ_CP067393.1"/>
</dbReference>
<dbReference type="InterPro" id="IPR010982">
    <property type="entry name" value="Lambda_DNA-bd_dom_sf"/>
</dbReference>
<proteinExistence type="predicted"/>
<dbReference type="GO" id="GO:0003677">
    <property type="term" value="F:DNA binding"/>
    <property type="evidence" value="ECO:0007669"/>
    <property type="project" value="InterPro"/>
</dbReference>
<reference evidence="2 3" key="1">
    <citation type="submission" date="2021-01" db="EMBL/GenBank/DDBJ databases">
        <title>Entomomonas sp. F2A isolated from a house cricket (Acheta domesticus).</title>
        <authorList>
            <person name="Spergser J."/>
            <person name="Busse H.-J."/>
        </authorList>
    </citation>
    <scope>NUCLEOTIDE SEQUENCE [LARGE SCALE GENOMIC DNA]</scope>
    <source>
        <strain evidence="2 3">F2A</strain>
    </source>
</reference>
<protein>
    <submittedName>
        <fullName evidence="2">Helix-turn-helix transcriptional regulator</fullName>
    </submittedName>
</protein>
<dbReference type="CDD" id="cd00093">
    <property type="entry name" value="HTH_XRE"/>
    <property type="match status" value="1"/>
</dbReference>
<dbReference type="AlphaFoldDB" id="A0A974NEL1"/>
<gene>
    <name evidence="2" type="ORF">JHT90_11720</name>
</gene>
<dbReference type="SUPFAM" id="SSF47413">
    <property type="entry name" value="lambda repressor-like DNA-binding domains"/>
    <property type="match status" value="1"/>
</dbReference>
<name>A0A974NEL1_9GAMM</name>
<dbReference type="Proteomes" id="UP000595278">
    <property type="component" value="Chromosome"/>
</dbReference>
<dbReference type="KEGG" id="eaz:JHT90_11720"/>
<accession>A0A974NEL1</accession>
<dbReference type="PROSITE" id="PS50943">
    <property type="entry name" value="HTH_CROC1"/>
    <property type="match status" value="1"/>
</dbReference>
<evidence type="ECO:0000259" key="1">
    <source>
        <dbReference type="PROSITE" id="PS50943"/>
    </source>
</evidence>
<keyword evidence="3" id="KW-1185">Reference proteome</keyword>
<dbReference type="SMART" id="SM00530">
    <property type="entry name" value="HTH_XRE"/>
    <property type="match status" value="1"/>
</dbReference>
<dbReference type="Gene3D" id="1.10.260.40">
    <property type="entry name" value="lambda repressor-like DNA-binding domains"/>
    <property type="match status" value="1"/>
</dbReference>
<dbReference type="InterPro" id="IPR001387">
    <property type="entry name" value="Cro/C1-type_HTH"/>
</dbReference>
<feature type="domain" description="HTH cro/C1-type" evidence="1">
    <location>
        <begin position="9"/>
        <end position="63"/>
    </location>
</feature>
<sequence>MITIFGKLLRRVRLDRDLLLKDMADGIGISSAHLSGIETGRKPIPQGLVEKINEFLGYDPNSKNYFDLKEAEALTRQEVVIDLNNIDNQRVDAAMVFARKFKEVDKDVLKKIIQSLEGNNK</sequence>
<dbReference type="EMBL" id="CP067393">
    <property type="protein sequence ID" value="QQP85047.1"/>
    <property type="molecule type" value="Genomic_DNA"/>
</dbReference>
<evidence type="ECO:0000313" key="3">
    <source>
        <dbReference type="Proteomes" id="UP000595278"/>
    </source>
</evidence>